<name>A0A1S3JWB8_LINAN</name>
<evidence type="ECO:0000256" key="1">
    <source>
        <dbReference type="SAM" id="MobiDB-lite"/>
    </source>
</evidence>
<dbReference type="GeneID" id="106176478"/>
<dbReference type="KEGG" id="lak:106176478"/>
<dbReference type="Proteomes" id="UP000085678">
    <property type="component" value="Unplaced"/>
</dbReference>
<proteinExistence type="predicted"/>
<sequence length="164" mass="19387">MTAVQLRMERFPKGRNYPHGSKGRVKPVHNFHKKYLGNTAEGQGFADKTKKKAFYQYKKLQAKEHAKSKCAKPVTYVKTTENVKKKKVDAFKQAEKQFQKRKHEKEIQHKEMIKKRKERDIALKQYSEKKQVKHKKLCKRTYKGQPVMANQMDLLLKKIEAQAK</sequence>
<feature type="region of interest" description="Disordered" evidence="1">
    <location>
        <begin position="1"/>
        <end position="26"/>
    </location>
</feature>
<dbReference type="InterPro" id="IPR013730">
    <property type="entry name" value="Fyv7/TAP26"/>
</dbReference>
<gene>
    <name evidence="3" type="primary">LOC106176478</name>
</gene>
<dbReference type="Pfam" id="PF08524">
    <property type="entry name" value="rRNA_processing"/>
    <property type="match status" value="1"/>
</dbReference>
<dbReference type="OMA" id="TDRYPDH"/>
<evidence type="ECO:0000313" key="2">
    <source>
        <dbReference type="Proteomes" id="UP000085678"/>
    </source>
</evidence>
<accession>A0A1S3JWB8</accession>
<protein>
    <submittedName>
        <fullName evidence="3">Thyroid transcription factor 1-associated protein 26 homolog isoform X1</fullName>
    </submittedName>
</protein>
<reference evidence="3" key="1">
    <citation type="submission" date="2025-08" db="UniProtKB">
        <authorList>
            <consortium name="RefSeq"/>
        </authorList>
    </citation>
    <scope>IDENTIFICATION</scope>
    <source>
        <tissue evidence="3">Gonads</tissue>
    </source>
</reference>
<organism evidence="2 3">
    <name type="scientific">Lingula anatina</name>
    <name type="common">Brachiopod</name>
    <name type="synonym">Lingula unguis</name>
    <dbReference type="NCBI Taxonomy" id="7574"/>
    <lineage>
        <taxon>Eukaryota</taxon>
        <taxon>Metazoa</taxon>
        <taxon>Spiralia</taxon>
        <taxon>Lophotrochozoa</taxon>
        <taxon>Brachiopoda</taxon>
        <taxon>Linguliformea</taxon>
        <taxon>Lingulata</taxon>
        <taxon>Lingulida</taxon>
        <taxon>Linguloidea</taxon>
        <taxon>Lingulidae</taxon>
        <taxon>Lingula</taxon>
    </lineage>
</organism>
<evidence type="ECO:0000313" key="3">
    <source>
        <dbReference type="RefSeq" id="XP_013414334.1"/>
    </source>
</evidence>
<dbReference type="AlphaFoldDB" id="A0A1S3JWB8"/>
<dbReference type="RefSeq" id="XP_013414334.1">
    <property type="nucleotide sequence ID" value="XM_013558880.1"/>
</dbReference>
<keyword evidence="2" id="KW-1185">Reference proteome</keyword>
<dbReference type="InParanoid" id="A0A1S3JWB8"/>
<dbReference type="OrthoDB" id="5377144at2759"/>